<organism evidence="1 2">
    <name type="scientific">Wenxinia marina DSM 24838</name>
    <dbReference type="NCBI Taxonomy" id="1123501"/>
    <lineage>
        <taxon>Bacteria</taxon>
        <taxon>Pseudomonadati</taxon>
        <taxon>Pseudomonadota</taxon>
        <taxon>Alphaproteobacteria</taxon>
        <taxon>Rhodobacterales</taxon>
        <taxon>Roseobacteraceae</taxon>
        <taxon>Wenxinia</taxon>
    </lineage>
</organism>
<dbReference type="PATRIC" id="fig|1123501.6.peg.384"/>
<dbReference type="STRING" id="1123501.Wenmar_00327"/>
<dbReference type="AlphaFoldDB" id="A0A0D0PHT7"/>
<dbReference type="RefSeq" id="WP_018304453.1">
    <property type="nucleotide sequence ID" value="NZ_KB902313.1"/>
</dbReference>
<reference evidence="1 2" key="1">
    <citation type="submission" date="2013-01" db="EMBL/GenBank/DDBJ databases">
        <authorList>
            <person name="Fiebig A."/>
            <person name="Goeker M."/>
            <person name="Klenk H.-P.P."/>
        </authorList>
    </citation>
    <scope>NUCLEOTIDE SEQUENCE [LARGE SCALE GENOMIC DNA]</scope>
    <source>
        <strain evidence="1 2">DSM 24838</strain>
    </source>
</reference>
<dbReference type="CDD" id="cd00586">
    <property type="entry name" value="4HBT"/>
    <property type="match status" value="1"/>
</dbReference>
<dbReference type="OrthoDB" id="3727779at2"/>
<protein>
    <submittedName>
        <fullName evidence="1">Thioesterase-like superfamily</fullName>
    </submittedName>
</protein>
<dbReference type="PANTHER" id="PTHR12475">
    <property type="match status" value="1"/>
</dbReference>
<comment type="caution">
    <text evidence="1">The sequence shown here is derived from an EMBL/GenBank/DDBJ whole genome shotgun (WGS) entry which is preliminary data.</text>
</comment>
<evidence type="ECO:0000313" key="1">
    <source>
        <dbReference type="EMBL" id="KIQ70951.1"/>
    </source>
</evidence>
<dbReference type="Gene3D" id="3.10.129.10">
    <property type="entry name" value="Hotdog Thioesterase"/>
    <property type="match status" value="1"/>
</dbReference>
<evidence type="ECO:0000313" key="2">
    <source>
        <dbReference type="Proteomes" id="UP000035100"/>
    </source>
</evidence>
<gene>
    <name evidence="1" type="ORF">Wenmar_00327</name>
</gene>
<dbReference type="Proteomes" id="UP000035100">
    <property type="component" value="Unassembled WGS sequence"/>
</dbReference>
<dbReference type="EMBL" id="AONG01000003">
    <property type="protein sequence ID" value="KIQ70951.1"/>
    <property type="molecule type" value="Genomic_DNA"/>
</dbReference>
<dbReference type="InterPro" id="IPR051490">
    <property type="entry name" value="THEM6_lcsJ_thioesterase"/>
</dbReference>
<dbReference type="Pfam" id="PF13279">
    <property type="entry name" value="4HBT_2"/>
    <property type="match status" value="1"/>
</dbReference>
<proteinExistence type="predicted"/>
<sequence length="185" mass="21383">MYPVFRFAWQMWKHRRDPRLSLLETHVSRHRCWPWDLDIWMELNNGRTLTLYDLGRLPMSMRTGMIDVLKEKGWGITMAGASLRYRRRVTVFEMLTMKSRGLGWDDRFFYVEQSMWRADGECTSHALFRSALVGGKGRAGIVPPAELAKALGHDGPSPELPDYVKAWIAADAHRPWPPMQDAPPA</sequence>
<keyword evidence="2" id="KW-1185">Reference proteome</keyword>
<accession>A0A0D0PHT7</accession>
<dbReference type="PANTHER" id="PTHR12475:SF4">
    <property type="entry name" value="PROTEIN THEM6"/>
    <property type="match status" value="1"/>
</dbReference>
<dbReference type="SUPFAM" id="SSF54637">
    <property type="entry name" value="Thioesterase/thiol ester dehydrase-isomerase"/>
    <property type="match status" value="1"/>
</dbReference>
<name>A0A0D0PHT7_9RHOB</name>
<dbReference type="eggNOG" id="COG0824">
    <property type="taxonomic scope" value="Bacteria"/>
</dbReference>
<dbReference type="InterPro" id="IPR029069">
    <property type="entry name" value="HotDog_dom_sf"/>
</dbReference>